<organism evidence="1 2">
    <name type="scientific">Paraoerskovia sediminicola</name>
    <dbReference type="NCBI Taxonomy" id="1138587"/>
    <lineage>
        <taxon>Bacteria</taxon>
        <taxon>Bacillati</taxon>
        <taxon>Actinomycetota</taxon>
        <taxon>Actinomycetes</taxon>
        <taxon>Micrococcales</taxon>
        <taxon>Cellulomonadaceae</taxon>
        <taxon>Paraoerskovia</taxon>
    </lineage>
</organism>
<dbReference type="EMBL" id="AP027729">
    <property type="protein sequence ID" value="BDZ42708.1"/>
    <property type="molecule type" value="Genomic_DNA"/>
</dbReference>
<evidence type="ECO:0000313" key="1">
    <source>
        <dbReference type="EMBL" id="BDZ42708.1"/>
    </source>
</evidence>
<dbReference type="PROSITE" id="PS50096">
    <property type="entry name" value="IQ"/>
    <property type="match status" value="1"/>
</dbReference>
<evidence type="ECO:0000313" key="2">
    <source>
        <dbReference type="Proteomes" id="UP001321475"/>
    </source>
</evidence>
<dbReference type="Proteomes" id="UP001321475">
    <property type="component" value="Chromosome"/>
</dbReference>
<accession>A0ABN6XF36</accession>
<name>A0ABN6XF36_9CELL</name>
<keyword evidence="2" id="KW-1185">Reference proteome</keyword>
<sequence>MSVTTGVRTAFEYPGRDASEFDRSSRPAIASLVRKGHPETTVRRAMADIGRSFDGRDVRVFATGPEIFVVAAHGEDMPIPTDQPAVVARFSSARVRFTLMEPAELEVDAVVLGSAAPRDAARRFSAYVREHLAR</sequence>
<proteinExistence type="predicted"/>
<protein>
    <submittedName>
        <fullName evidence="1">Uncharacterized protein</fullName>
    </submittedName>
</protein>
<dbReference type="RefSeq" id="WP_286217137.1">
    <property type="nucleotide sequence ID" value="NZ_AP027729.1"/>
</dbReference>
<gene>
    <name evidence="1" type="ORF">GCM10025865_20070</name>
</gene>
<reference evidence="2" key="1">
    <citation type="journal article" date="2019" name="Int. J. Syst. Evol. Microbiol.">
        <title>The Global Catalogue of Microorganisms (GCM) 10K type strain sequencing project: providing services to taxonomists for standard genome sequencing and annotation.</title>
        <authorList>
            <consortium name="The Broad Institute Genomics Platform"/>
            <consortium name="The Broad Institute Genome Sequencing Center for Infectious Disease"/>
            <person name="Wu L."/>
            <person name="Ma J."/>
        </authorList>
    </citation>
    <scope>NUCLEOTIDE SEQUENCE [LARGE SCALE GENOMIC DNA]</scope>
    <source>
        <strain evidence="2">NBRC 108565</strain>
    </source>
</reference>